<evidence type="ECO:0000256" key="2">
    <source>
        <dbReference type="ARBA" id="ARBA00022737"/>
    </source>
</evidence>
<dbReference type="AlphaFoldDB" id="A0A6G1H6X4"/>
<evidence type="ECO:0000313" key="3">
    <source>
        <dbReference type="EMBL" id="KAF1988983.1"/>
    </source>
</evidence>
<dbReference type="SUPFAM" id="SSF117281">
    <property type="entry name" value="Kelch motif"/>
    <property type="match status" value="1"/>
</dbReference>
<evidence type="ECO:0000256" key="1">
    <source>
        <dbReference type="ARBA" id="ARBA00022441"/>
    </source>
</evidence>
<keyword evidence="4" id="KW-1185">Reference proteome</keyword>
<dbReference type="Gene3D" id="2.120.10.80">
    <property type="entry name" value="Kelch-type beta propeller"/>
    <property type="match status" value="1"/>
</dbReference>
<dbReference type="EMBL" id="ML977146">
    <property type="protein sequence ID" value="KAF1988983.1"/>
    <property type="molecule type" value="Genomic_DNA"/>
</dbReference>
<reference evidence="3" key="1">
    <citation type="journal article" date="2020" name="Stud. Mycol.">
        <title>101 Dothideomycetes genomes: a test case for predicting lifestyles and emergence of pathogens.</title>
        <authorList>
            <person name="Haridas S."/>
            <person name="Albert R."/>
            <person name="Binder M."/>
            <person name="Bloem J."/>
            <person name="Labutti K."/>
            <person name="Salamov A."/>
            <person name="Andreopoulos B."/>
            <person name="Baker S."/>
            <person name="Barry K."/>
            <person name="Bills G."/>
            <person name="Bluhm B."/>
            <person name="Cannon C."/>
            <person name="Castanera R."/>
            <person name="Culley D."/>
            <person name="Daum C."/>
            <person name="Ezra D."/>
            <person name="Gonzalez J."/>
            <person name="Henrissat B."/>
            <person name="Kuo A."/>
            <person name="Liang C."/>
            <person name="Lipzen A."/>
            <person name="Lutzoni F."/>
            <person name="Magnuson J."/>
            <person name="Mondo S."/>
            <person name="Nolan M."/>
            <person name="Ohm R."/>
            <person name="Pangilinan J."/>
            <person name="Park H.-J."/>
            <person name="Ramirez L."/>
            <person name="Alfaro M."/>
            <person name="Sun H."/>
            <person name="Tritt A."/>
            <person name="Yoshinaga Y."/>
            <person name="Zwiers L.-H."/>
            <person name="Turgeon B."/>
            <person name="Goodwin S."/>
            <person name="Spatafora J."/>
            <person name="Crous P."/>
            <person name="Grigoriev I."/>
        </authorList>
    </citation>
    <scope>NUCLEOTIDE SEQUENCE</scope>
    <source>
        <strain evidence="3">CBS 113979</strain>
    </source>
</reference>
<keyword evidence="1" id="KW-0880">Kelch repeat</keyword>
<dbReference type="PANTHER" id="PTHR46344">
    <property type="entry name" value="OS02G0202900 PROTEIN"/>
    <property type="match status" value="1"/>
</dbReference>
<protein>
    <submittedName>
        <fullName evidence="3">Galactose oxidase</fullName>
    </submittedName>
</protein>
<organism evidence="3 4">
    <name type="scientific">Aulographum hederae CBS 113979</name>
    <dbReference type="NCBI Taxonomy" id="1176131"/>
    <lineage>
        <taxon>Eukaryota</taxon>
        <taxon>Fungi</taxon>
        <taxon>Dikarya</taxon>
        <taxon>Ascomycota</taxon>
        <taxon>Pezizomycotina</taxon>
        <taxon>Dothideomycetes</taxon>
        <taxon>Pleosporomycetidae</taxon>
        <taxon>Aulographales</taxon>
        <taxon>Aulographaceae</taxon>
    </lineage>
</organism>
<dbReference type="InterPro" id="IPR006652">
    <property type="entry name" value="Kelch_1"/>
</dbReference>
<dbReference type="PANTHER" id="PTHR46344:SF27">
    <property type="entry name" value="KELCH REPEAT SUPERFAMILY PROTEIN"/>
    <property type="match status" value="1"/>
</dbReference>
<dbReference type="InterPro" id="IPR015915">
    <property type="entry name" value="Kelch-typ_b-propeller"/>
</dbReference>
<accession>A0A6G1H6X4</accession>
<dbReference type="Proteomes" id="UP000800041">
    <property type="component" value="Unassembled WGS sequence"/>
</dbReference>
<proteinExistence type="predicted"/>
<dbReference type="OrthoDB" id="45365at2759"/>
<dbReference type="SMART" id="SM00612">
    <property type="entry name" value="Kelch"/>
    <property type="match status" value="3"/>
</dbReference>
<name>A0A6G1H6X4_9PEZI</name>
<evidence type="ECO:0000313" key="4">
    <source>
        <dbReference type="Proteomes" id="UP000800041"/>
    </source>
</evidence>
<keyword evidence="2" id="KW-0677">Repeat</keyword>
<gene>
    <name evidence="3" type="ORF">K402DRAFT_391150</name>
</gene>
<sequence>MSVTEEYGTLFWNASARCAVFDPKADKWTELADVPKGRAVGSAAVGVSGSKILLAGGLLNTNLTDGAQDTVTLMSVYDVESRKWEVLPDMPEPRDHAGVGMVRGVLYVLGGRSFGNLNVVDTVFGYDIKKRIWKRDLAKMPTGRGGCGSATFGDVIFTFGGEGDPETASGVWPQTEGYDVVRNRWMKFKDMDVPRHGTGAVAVGKRIYISGGGLTIGGDPSNYSSYFSVSRKFGSGPEVT</sequence>
<dbReference type="Pfam" id="PF24681">
    <property type="entry name" value="Kelch_KLHDC2_KLHL20_DRC7"/>
    <property type="match status" value="1"/>
</dbReference>